<evidence type="ECO:0000313" key="3">
    <source>
        <dbReference type="Proteomes" id="UP000295351"/>
    </source>
</evidence>
<dbReference type="InterPro" id="IPR011053">
    <property type="entry name" value="Single_hybrid_motif"/>
</dbReference>
<dbReference type="EMBL" id="SLVX01000023">
    <property type="protein sequence ID" value="TCN37115.1"/>
    <property type="molecule type" value="Genomic_DNA"/>
</dbReference>
<evidence type="ECO:0000259" key="1">
    <source>
        <dbReference type="Pfam" id="PF00364"/>
    </source>
</evidence>
<feature type="domain" description="Lipoyl-binding" evidence="1">
    <location>
        <begin position="76"/>
        <end position="150"/>
    </location>
</feature>
<dbReference type="Proteomes" id="UP000295351">
    <property type="component" value="Unassembled WGS sequence"/>
</dbReference>
<reference evidence="2 3" key="1">
    <citation type="submission" date="2019-03" db="EMBL/GenBank/DDBJ databases">
        <title>Genomic Encyclopedia of Type Strains, Phase IV (KMG-IV): sequencing the most valuable type-strain genomes for metagenomic binning, comparative biology and taxonomic classification.</title>
        <authorList>
            <person name="Goeker M."/>
        </authorList>
    </citation>
    <scope>NUCLEOTIDE SEQUENCE [LARGE SCALE GENOMIC DNA]</scope>
    <source>
        <strain evidence="2 3">DSM 18401</strain>
    </source>
</reference>
<dbReference type="AlphaFoldDB" id="A0A4R2CAQ7"/>
<protein>
    <submittedName>
        <fullName evidence="2">Acetyl-CoA carboxylase biotin carboxyl carrier protein</fullName>
    </submittedName>
</protein>
<comment type="caution">
    <text evidence="2">The sequence shown here is derived from an EMBL/GenBank/DDBJ whole genome shotgun (WGS) entry which is preliminary data.</text>
</comment>
<dbReference type="Pfam" id="PF00364">
    <property type="entry name" value="Biotin_lipoyl"/>
    <property type="match status" value="1"/>
</dbReference>
<organism evidence="2 3">
    <name type="scientific">Shinella granuli</name>
    <dbReference type="NCBI Taxonomy" id="323621"/>
    <lineage>
        <taxon>Bacteria</taxon>
        <taxon>Pseudomonadati</taxon>
        <taxon>Pseudomonadota</taxon>
        <taxon>Alphaproteobacteria</taxon>
        <taxon>Hyphomicrobiales</taxon>
        <taxon>Rhizobiaceae</taxon>
        <taxon>Shinella</taxon>
    </lineage>
</organism>
<accession>A0A4R2CAQ7</accession>
<proteinExistence type="predicted"/>
<sequence length="154" mass="15765">MARRDRSTGRNTIGDLSDPALISTLTGWLERSGASALEITTPDGGVLKIALDAGARLEEIAEPAPAIPARPEGRAVKAPMAGLFRDRHPAAPETGPLAGEGRALEAGAVVGFVEVGPVLLPVTAPDAGVVGEIRTRTGDLIGYGDPVLTMEPSP</sequence>
<name>A0A4R2CAQ7_SHIGR</name>
<gene>
    <name evidence="2" type="ORF">EV665_12384</name>
</gene>
<dbReference type="SUPFAM" id="SSF51230">
    <property type="entry name" value="Single hybrid motif"/>
    <property type="match status" value="1"/>
</dbReference>
<evidence type="ECO:0000313" key="2">
    <source>
        <dbReference type="EMBL" id="TCN37115.1"/>
    </source>
</evidence>
<dbReference type="RefSeq" id="WP_133036276.1">
    <property type="nucleotide sequence ID" value="NZ_BAABEI010000012.1"/>
</dbReference>
<dbReference type="Gene3D" id="2.40.50.100">
    <property type="match status" value="1"/>
</dbReference>
<dbReference type="InterPro" id="IPR000089">
    <property type="entry name" value="Biotin_lipoyl"/>
</dbReference>
<keyword evidence="3" id="KW-1185">Reference proteome</keyword>